<feature type="region of interest" description="Disordered" evidence="1">
    <location>
        <begin position="95"/>
        <end position="114"/>
    </location>
</feature>
<keyword evidence="2" id="KW-0472">Membrane</keyword>
<gene>
    <name evidence="4" type="ORF">CLODIP_2_CD07948</name>
</gene>
<keyword evidence="2" id="KW-0812">Transmembrane</keyword>
<sequence length="202" mass="23139">MINKRFLFYAVACVSLAVAAEGKYYHMAFAGFRKDDPTTESPPLDDGKDRMGVLYRDPNIYQPSYHHKKVVPIEESAEIETYPAESYPIETYSSYTEAEAPEPPPSKAAPAEPAEKRQQPYSYYYIGRKLWYIPLYFSLYFVIYVAALIIRAISRHKVTFPDRLPQARALAGDAKDANSKETLDQQTADINQILEDMLLKYM</sequence>
<evidence type="ECO:0000256" key="1">
    <source>
        <dbReference type="SAM" id="MobiDB-lite"/>
    </source>
</evidence>
<protein>
    <recommendedName>
        <fullName evidence="6">Resistance to inhibitors of cholinesterase protein 3 N-terminal domain-containing protein</fullName>
    </recommendedName>
</protein>
<feature type="chain" id="PRO_5035773050" description="Resistance to inhibitors of cholinesterase protein 3 N-terminal domain-containing protein" evidence="3">
    <location>
        <begin position="23"/>
        <end position="202"/>
    </location>
</feature>
<feature type="transmembrane region" description="Helical" evidence="2">
    <location>
        <begin position="130"/>
        <end position="153"/>
    </location>
</feature>
<dbReference type="EMBL" id="CADEPI010000002">
    <property type="protein sequence ID" value="CAB3359917.1"/>
    <property type="molecule type" value="Genomic_DNA"/>
</dbReference>
<dbReference type="AlphaFoldDB" id="A0A8S1BTL6"/>
<evidence type="ECO:0008006" key="6">
    <source>
        <dbReference type="Google" id="ProtNLM"/>
    </source>
</evidence>
<evidence type="ECO:0000313" key="5">
    <source>
        <dbReference type="Proteomes" id="UP000494165"/>
    </source>
</evidence>
<evidence type="ECO:0000256" key="3">
    <source>
        <dbReference type="SAM" id="SignalP"/>
    </source>
</evidence>
<comment type="caution">
    <text evidence="4">The sequence shown here is derived from an EMBL/GenBank/DDBJ whole genome shotgun (WGS) entry which is preliminary data.</text>
</comment>
<reference evidence="4 5" key="1">
    <citation type="submission" date="2020-04" db="EMBL/GenBank/DDBJ databases">
        <authorList>
            <person name="Alioto T."/>
            <person name="Alioto T."/>
            <person name="Gomez Garrido J."/>
        </authorList>
    </citation>
    <scope>NUCLEOTIDE SEQUENCE [LARGE SCALE GENOMIC DNA]</scope>
</reference>
<organism evidence="4 5">
    <name type="scientific">Cloeon dipterum</name>
    <dbReference type="NCBI Taxonomy" id="197152"/>
    <lineage>
        <taxon>Eukaryota</taxon>
        <taxon>Metazoa</taxon>
        <taxon>Ecdysozoa</taxon>
        <taxon>Arthropoda</taxon>
        <taxon>Hexapoda</taxon>
        <taxon>Insecta</taxon>
        <taxon>Pterygota</taxon>
        <taxon>Palaeoptera</taxon>
        <taxon>Ephemeroptera</taxon>
        <taxon>Pisciforma</taxon>
        <taxon>Baetidae</taxon>
        <taxon>Cloeon</taxon>
    </lineage>
</organism>
<dbReference type="Proteomes" id="UP000494165">
    <property type="component" value="Unassembled WGS sequence"/>
</dbReference>
<keyword evidence="3" id="KW-0732">Signal</keyword>
<accession>A0A8S1BTL6</accession>
<name>A0A8S1BTL6_9INSE</name>
<evidence type="ECO:0000256" key="2">
    <source>
        <dbReference type="SAM" id="Phobius"/>
    </source>
</evidence>
<keyword evidence="2" id="KW-1133">Transmembrane helix</keyword>
<dbReference type="OrthoDB" id="8194095at2759"/>
<evidence type="ECO:0000313" key="4">
    <source>
        <dbReference type="EMBL" id="CAB3359917.1"/>
    </source>
</evidence>
<keyword evidence="5" id="KW-1185">Reference proteome</keyword>
<feature type="signal peptide" evidence="3">
    <location>
        <begin position="1"/>
        <end position="22"/>
    </location>
</feature>
<proteinExistence type="predicted"/>